<name>A0A1R3WWF2_9RHOB</name>
<feature type="region of interest" description="Disordered" evidence="1">
    <location>
        <begin position="300"/>
        <end position="362"/>
    </location>
</feature>
<organism evidence="2 3">
    <name type="scientific">Pontibaca methylaminivorans</name>
    <dbReference type="NCBI Taxonomy" id="515897"/>
    <lineage>
        <taxon>Bacteria</taxon>
        <taxon>Pseudomonadati</taxon>
        <taxon>Pseudomonadota</taxon>
        <taxon>Alphaproteobacteria</taxon>
        <taxon>Rhodobacterales</taxon>
        <taxon>Roseobacteraceae</taxon>
        <taxon>Pontibaca</taxon>
    </lineage>
</organism>
<accession>A0A1R3WWF2</accession>
<feature type="region of interest" description="Disordered" evidence="1">
    <location>
        <begin position="402"/>
        <end position="478"/>
    </location>
</feature>
<dbReference type="OrthoDB" id="7798282at2"/>
<protein>
    <submittedName>
        <fullName evidence="2">Uncharacterized protein</fullName>
    </submittedName>
</protein>
<feature type="compositionally biased region" description="Basic and acidic residues" evidence="1">
    <location>
        <begin position="430"/>
        <end position="443"/>
    </location>
</feature>
<feature type="compositionally biased region" description="Basic and acidic residues" evidence="1">
    <location>
        <begin position="232"/>
        <end position="255"/>
    </location>
</feature>
<keyword evidence="3" id="KW-1185">Reference proteome</keyword>
<evidence type="ECO:0000313" key="2">
    <source>
        <dbReference type="EMBL" id="SIT82401.1"/>
    </source>
</evidence>
<feature type="region of interest" description="Disordered" evidence="1">
    <location>
        <begin position="164"/>
        <end position="269"/>
    </location>
</feature>
<reference evidence="2 3" key="1">
    <citation type="submission" date="2017-01" db="EMBL/GenBank/DDBJ databases">
        <authorList>
            <person name="Mah S.A."/>
            <person name="Swanson W.J."/>
            <person name="Moy G.W."/>
            <person name="Vacquier V.D."/>
        </authorList>
    </citation>
    <scope>NUCLEOTIDE SEQUENCE [LARGE SCALE GENOMIC DNA]</scope>
    <source>
        <strain evidence="2 3">DSM 21219</strain>
    </source>
</reference>
<dbReference type="AlphaFoldDB" id="A0A1R3WWF2"/>
<dbReference type="STRING" id="515897.SAMN05421849_1687"/>
<evidence type="ECO:0000313" key="3">
    <source>
        <dbReference type="Proteomes" id="UP000192455"/>
    </source>
</evidence>
<dbReference type="Proteomes" id="UP000192455">
    <property type="component" value="Unassembled WGS sequence"/>
</dbReference>
<feature type="compositionally biased region" description="Basic and acidic residues" evidence="1">
    <location>
        <begin position="469"/>
        <end position="478"/>
    </location>
</feature>
<proteinExistence type="predicted"/>
<feature type="compositionally biased region" description="Basic and acidic residues" evidence="1">
    <location>
        <begin position="339"/>
        <end position="356"/>
    </location>
</feature>
<dbReference type="EMBL" id="FTPS01000001">
    <property type="protein sequence ID" value="SIT82401.1"/>
    <property type="molecule type" value="Genomic_DNA"/>
</dbReference>
<dbReference type="RefSeq" id="WP_143733028.1">
    <property type="nucleotide sequence ID" value="NZ_FTPS01000001.1"/>
</dbReference>
<dbReference type="PROSITE" id="PS51257">
    <property type="entry name" value="PROKAR_LIPOPROTEIN"/>
    <property type="match status" value="1"/>
</dbReference>
<feature type="compositionally biased region" description="Pro residues" evidence="1">
    <location>
        <begin position="205"/>
        <end position="220"/>
    </location>
</feature>
<gene>
    <name evidence="2" type="ORF">SAMN05421849_1687</name>
</gene>
<evidence type="ECO:0000256" key="1">
    <source>
        <dbReference type="SAM" id="MobiDB-lite"/>
    </source>
</evidence>
<sequence>MAQSNRILTVSYGTFSCTLEGFDDSVGAMKEVADHFRRIAGEEPRFGAPMMTPEAQAAGLAAFSMHRPSAPGAMEDNPTGPGGVRGIDSIAERLRRIRAVVARSDTPDDALCEDEPEDIFVSTVAQDIGTALQHEDEAGVEAPDERADEELAGIFARLDMADQIPTPGIAADPDMPASPETASLPVTPPALPGNDEDSDGATGSAPPPPGDGIRIPPAPAHPDMTAPQAAPRHGEESAQTDDPARNEAEGTRVDDLPDPAAAAGSDMATPADLPCFEAEIVETVQRHRLLPVVTASLPDSIGTGTTESEATMPLRATPSCGNGMEEDGGAKTGSAAPPRETELARLAEAADSRMGEQRTASNHAAYEQMRAAVAHKRIEPDAGPETDGSTAYRADLAEVIRPRRPVLDGTHVQSARPDMDAQLPPLRLVAEQRVDPARPEPRPVRPRRVAPAALNGQATPRSGAGRTPPGREDRAGTA</sequence>